<reference evidence="2" key="1">
    <citation type="submission" date="2020-07" db="EMBL/GenBank/DDBJ databases">
        <title>Multicomponent nature underlies the extraordinary mechanical properties of spider dragline silk.</title>
        <authorList>
            <person name="Kono N."/>
            <person name="Nakamura H."/>
            <person name="Mori M."/>
            <person name="Yoshida Y."/>
            <person name="Ohtoshi R."/>
            <person name="Malay A.D."/>
            <person name="Moran D.A.P."/>
            <person name="Tomita M."/>
            <person name="Numata K."/>
            <person name="Arakawa K."/>
        </authorList>
    </citation>
    <scope>NUCLEOTIDE SEQUENCE</scope>
</reference>
<feature type="compositionally biased region" description="Polar residues" evidence="1">
    <location>
        <begin position="635"/>
        <end position="645"/>
    </location>
</feature>
<proteinExistence type="predicted"/>
<feature type="compositionally biased region" description="Basic and acidic residues" evidence="1">
    <location>
        <begin position="37"/>
        <end position="68"/>
    </location>
</feature>
<name>A0A8X6LLQ4_TRICU</name>
<feature type="region of interest" description="Disordered" evidence="1">
    <location>
        <begin position="624"/>
        <end position="655"/>
    </location>
</feature>
<comment type="caution">
    <text evidence="2">The sequence shown here is derived from an EMBL/GenBank/DDBJ whole genome shotgun (WGS) entry which is preliminary data.</text>
</comment>
<feature type="compositionally biased region" description="Polar residues" evidence="1">
    <location>
        <begin position="18"/>
        <end position="27"/>
    </location>
</feature>
<gene>
    <name evidence="2" type="ORF">TNCT_335571</name>
</gene>
<evidence type="ECO:0000313" key="3">
    <source>
        <dbReference type="Proteomes" id="UP000887116"/>
    </source>
</evidence>
<feature type="compositionally biased region" description="Polar residues" evidence="1">
    <location>
        <begin position="73"/>
        <end position="84"/>
    </location>
</feature>
<dbReference type="AlphaFoldDB" id="A0A8X6LLQ4"/>
<feature type="compositionally biased region" description="Basic and acidic residues" evidence="1">
    <location>
        <begin position="624"/>
        <end position="633"/>
    </location>
</feature>
<sequence>MYNTRSSKRRPEVLSNAEFPTSTTDTVSKTKIKCKKPIQDKKASKIGRNLDRICKKVEDKSSDKENPNKSKRISSQASIKNNLQPLKPSNVQIILTQMQLSEKDKKLNVENPENLKRTRRNLSRKCNKITDKKMDQENQNKTSIDKKNLMKGKHPPVKANEAQKFSTRVQSLKPKKVKELKENKSNSDGNLNNMIKVKKATSTKVKQLEDNYITEAKKDSELPLEYNSEKLVHRVPVWAVSKPLTKQTKRSCLSDIYDINKDENIMNDTPVVKKKKICSHKPKVIKPKVSKKKIGLPHENKTMKTCFQEVNKPVEKFAKIVDIVETNKAMQTIHQPEKKCEDLNSVPIDNDMFSEAFEPNPVNNIEMPVEDFEVLRVNQPFKVKSDAEDSIKECISSFYNFDTSLSISSVFKNKDKLCEVDKTPVKQNSNNAIANFELNVDADNLSEKHIFLVPQMTSTPESAVHPFDPVKLCPKFSSKQIPDVSSIPGSAFRNICKDLSDSELLSPVKSTTDGPEIMPFQSSFDKVRGKEIFKEKTYSSIKNKGKDTLKQTQTVKKKTQSKDMKNIGKLDDHLSSKENGIIPQRNQKKGRKRILTEDINCVNKEVHGIDEDVAALKSIESSNEADKAKEKLRGKTNSEQTALKNSNKDNLSEPVTTIGNDLNTYEVKLFESPIKEELVRKKYGHPVKKTKIDWNDDEEFFSSPEKLSPFSSPLKSYIEEQVLPSKKSYSSNQIKRDVKRKLKVEHKKTHPVTKIDKYIEEMNKHFSDLEDTELIID</sequence>
<evidence type="ECO:0000313" key="2">
    <source>
        <dbReference type="EMBL" id="GFR12054.1"/>
    </source>
</evidence>
<protein>
    <submittedName>
        <fullName evidence="2">Uncharacterized protein</fullName>
    </submittedName>
</protein>
<keyword evidence="3" id="KW-1185">Reference proteome</keyword>
<dbReference type="Proteomes" id="UP000887116">
    <property type="component" value="Unassembled WGS sequence"/>
</dbReference>
<dbReference type="OrthoDB" id="6437951at2759"/>
<evidence type="ECO:0000256" key="1">
    <source>
        <dbReference type="SAM" id="MobiDB-lite"/>
    </source>
</evidence>
<dbReference type="EMBL" id="BMAO01026737">
    <property type="protein sequence ID" value="GFR12054.1"/>
    <property type="molecule type" value="Genomic_DNA"/>
</dbReference>
<accession>A0A8X6LLQ4</accession>
<organism evidence="2 3">
    <name type="scientific">Trichonephila clavata</name>
    <name type="common">Joro spider</name>
    <name type="synonym">Nephila clavata</name>
    <dbReference type="NCBI Taxonomy" id="2740835"/>
    <lineage>
        <taxon>Eukaryota</taxon>
        <taxon>Metazoa</taxon>
        <taxon>Ecdysozoa</taxon>
        <taxon>Arthropoda</taxon>
        <taxon>Chelicerata</taxon>
        <taxon>Arachnida</taxon>
        <taxon>Araneae</taxon>
        <taxon>Araneomorphae</taxon>
        <taxon>Entelegynae</taxon>
        <taxon>Araneoidea</taxon>
        <taxon>Nephilidae</taxon>
        <taxon>Trichonephila</taxon>
    </lineage>
</organism>
<feature type="region of interest" description="Disordered" evidence="1">
    <location>
        <begin position="1"/>
        <end position="84"/>
    </location>
</feature>